<reference evidence="1 2" key="1">
    <citation type="submission" date="2019-09" db="EMBL/GenBank/DDBJ databases">
        <title>A chromosome-level genome assembly of the Chinese tupelo Nyssa sinensis.</title>
        <authorList>
            <person name="Yang X."/>
            <person name="Kang M."/>
            <person name="Yang Y."/>
            <person name="Xiong H."/>
            <person name="Wang M."/>
            <person name="Zhang Z."/>
            <person name="Wang Z."/>
            <person name="Wu H."/>
            <person name="Ma T."/>
            <person name="Liu J."/>
            <person name="Xi Z."/>
        </authorList>
    </citation>
    <scope>NUCLEOTIDE SEQUENCE [LARGE SCALE GENOMIC DNA]</scope>
    <source>
        <strain evidence="1">J267</strain>
        <tissue evidence="1">Leaf</tissue>
    </source>
</reference>
<dbReference type="Proteomes" id="UP000325577">
    <property type="component" value="Linkage Group LG10"/>
</dbReference>
<keyword evidence="2" id="KW-1185">Reference proteome</keyword>
<dbReference type="EMBL" id="CM018033">
    <property type="protein sequence ID" value="KAA8544966.1"/>
    <property type="molecule type" value="Genomic_DNA"/>
</dbReference>
<evidence type="ECO:0000313" key="1">
    <source>
        <dbReference type="EMBL" id="KAA8544966.1"/>
    </source>
</evidence>
<name>A0A5J5BQR5_9ASTE</name>
<protein>
    <submittedName>
        <fullName evidence="1">Uncharacterized protein</fullName>
    </submittedName>
</protein>
<evidence type="ECO:0000313" key="2">
    <source>
        <dbReference type="Proteomes" id="UP000325577"/>
    </source>
</evidence>
<dbReference type="AlphaFoldDB" id="A0A5J5BQR5"/>
<sequence>MCVYCSVEKQKERERTEGEFQNFGFSKPTAVVTATVAVEDSDFDRLTKGGWDDRHDMAPEAVDWRVTEIKRRNDRDDGTVAASTDSAYSWIHRQILLKENQMLINLVRVGVGNGEAQGMNLYYVYGDDGYTYAPICTSSYLHPPEECS</sequence>
<organism evidence="1 2">
    <name type="scientific">Nyssa sinensis</name>
    <dbReference type="NCBI Taxonomy" id="561372"/>
    <lineage>
        <taxon>Eukaryota</taxon>
        <taxon>Viridiplantae</taxon>
        <taxon>Streptophyta</taxon>
        <taxon>Embryophyta</taxon>
        <taxon>Tracheophyta</taxon>
        <taxon>Spermatophyta</taxon>
        <taxon>Magnoliopsida</taxon>
        <taxon>eudicotyledons</taxon>
        <taxon>Gunneridae</taxon>
        <taxon>Pentapetalae</taxon>
        <taxon>asterids</taxon>
        <taxon>Cornales</taxon>
        <taxon>Nyssaceae</taxon>
        <taxon>Nyssa</taxon>
    </lineage>
</organism>
<proteinExistence type="predicted"/>
<gene>
    <name evidence="1" type="ORF">F0562_019817</name>
</gene>
<accession>A0A5J5BQR5</accession>